<dbReference type="InterPro" id="IPR051270">
    <property type="entry name" value="Tyrosine-tRNA_ligase_regulator"/>
</dbReference>
<keyword evidence="4 11" id="KW-0436">Ligase</keyword>
<keyword evidence="2" id="KW-0963">Cytoplasm</keyword>
<dbReference type="GO" id="GO:0005737">
    <property type="term" value="C:cytoplasm"/>
    <property type="evidence" value="ECO:0007669"/>
    <property type="project" value="UniProtKB-SubCell"/>
</dbReference>
<accession>B3RY85</accession>
<comment type="subcellular location">
    <subcellularLocation>
        <location evidence="1">Cytoplasm</location>
    </subcellularLocation>
</comment>
<dbReference type="SUPFAM" id="SSF52374">
    <property type="entry name" value="Nucleotidylyl transferase"/>
    <property type="match status" value="1"/>
</dbReference>
<dbReference type="OrthoDB" id="197206at2759"/>
<keyword evidence="3 10" id="KW-0820">tRNA-binding</keyword>
<keyword evidence="14" id="KW-1185">Reference proteome</keyword>
<feature type="domain" description="TRNA-binding" evidence="12">
    <location>
        <begin position="280"/>
        <end position="383"/>
    </location>
</feature>
<dbReference type="HOGENOM" id="CLU_035267_3_0_1"/>
<comment type="similarity">
    <text evidence="11">Belongs to the class-I aminoacyl-tRNA synthetase family.</text>
</comment>
<keyword evidence="5 11" id="KW-0547">Nucleotide-binding</keyword>
<dbReference type="STRING" id="10228.B3RY85"/>
<reference evidence="13 14" key="1">
    <citation type="journal article" date="2008" name="Nature">
        <title>The Trichoplax genome and the nature of placozoans.</title>
        <authorList>
            <person name="Srivastava M."/>
            <person name="Begovic E."/>
            <person name="Chapman J."/>
            <person name="Putnam N.H."/>
            <person name="Hellsten U."/>
            <person name="Kawashima T."/>
            <person name="Kuo A."/>
            <person name="Mitros T."/>
            <person name="Salamov A."/>
            <person name="Carpenter M.L."/>
            <person name="Signorovitch A.Y."/>
            <person name="Moreno M.A."/>
            <person name="Kamm K."/>
            <person name="Grimwood J."/>
            <person name="Schmutz J."/>
            <person name="Shapiro H."/>
            <person name="Grigoriev I.V."/>
            <person name="Buss L.W."/>
            <person name="Schierwater B."/>
            <person name="Dellaporta S.L."/>
            <person name="Rokhsar D.S."/>
        </authorList>
    </citation>
    <scope>NUCLEOTIDE SEQUENCE [LARGE SCALE GENOMIC DNA]</scope>
    <source>
        <strain evidence="13 14">Grell-BS-1999</strain>
    </source>
</reference>
<dbReference type="PhylomeDB" id="B3RY85"/>
<evidence type="ECO:0000256" key="1">
    <source>
        <dbReference type="ARBA" id="ARBA00004496"/>
    </source>
</evidence>
<evidence type="ECO:0000256" key="5">
    <source>
        <dbReference type="ARBA" id="ARBA00022741"/>
    </source>
</evidence>
<dbReference type="FunFam" id="2.40.50.140:FF:000047">
    <property type="entry name" value="tyrosine--tRNA ligase, cytoplasmic isoform X2"/>
    <property type="match status" value="1"/>
</dbReference>
<dbReference type="CTD" id="6753659"/>
<dbReference type="Gene3D" id="1.10.240.10">
    <property type="entry name" value="Tyrosyl-Transfer RNA Synthetase"/>
    <property type="match status" value="1"/>
</dbReference>
<dbReference type="SUPFAM" id="SSF50249">
    <property type="entry name" value="Nucleic acid-binding proteins"/>
    <property type="match status" value="1"/>
</dbReference>
<sequence length="450" mass="50165">MASGSTLSAEGKFQLITRNLQEVIGEERLLKTLKEKDISLYWGTATTGRPHVGYFVPISKIADFLKAGCHVIILFADLHGYLDNMKAPWELLAQRVKYYSFVIKAMLQSIGVSIEKLTFVRGTDYQLSREYTLDVYRLASVVTEDSKIDLIDSKEVVEKKLRKAFCEPGNIKENGVLSFVKYVLLPLSKTEEFVVNRDKKYGGRVVYTNYEDLEAAFAKNELYPADLKQAVADALNQLLDPIRQELDNPEFTKLKHLAYPETVKLDKMKSDSQKANRAADPSRLDVRVGQIVSVKKHPNADSLYVQEVDIGSGENRTIVSGLVNYVPVEKLEKRKVALLCNLKPQNIRGVVSEGMMLAASSGDPKTIEPLDPPSSCEPGEKIFTSGFEHDTCGEPDKEINPKKKLLETILADLKISDDLTAVYKDSNHVFKTEKGPACTIVELGAQISAI</sequence>
<dbReference type="OMA" id="RKIHMLA"/>
<evidence type="ECO:0000256" key="9">
    <source>
        <dbReference type="ARBA" id="ARBA00023146"/>
    </source>
</evidence>
<evidence type="ECO:0000256" key="8">
    <source>
        <dbReference type="ARBA" id="ARBA00022917"/>
    </source>
</evidence>
<evidence type="ECO:0000259" key="12">
    <source>
        <dbReference type="PROSITE" id="PS50886"/>
    </source>
</evidence>
<dbReference type="PANTHER" id="PTHR11586:SF43">
    <property type="entry name" value="TYROSINE--TRNA LIGASE, CYTOPLASMIC"/>
    <property type="match status" value="1"/>
</dbReference>
<dbReference type="FunFam" id="1.10.240.10:FF:000011">
    <property type="entry name" value="Tyrosine--tRNA ligase"/>
    <property type="match status" value="1"/>
</dbReference>
<dbReference type="InParanoid" id="B3RY85"/>
<dbReference type="InterPro" id="IPR002547">
    <property type="entry name" value="tRNA-bd_dom"/>
</dbReference>
<dbReference type="InterPro" id="IPR002305">
    <property type="entry name" value="aa-tRNA-synth_Ic"/>
</dbReference>
<dbReference type="Proteomes" id="UP000009022">
    <property type="component" value="Unassembled WGS sequence"/>
</dbReference>
<dbReference type="Pfam" id="PF01588">
    <property type="entry name" value="tRNA_bind"/>
    <property type="match status" value="1"/>
</dbReference>
<dbReference type="InterPro" id="IPR014729">
    <property type="entry name" value="Rossmann-like_a/b/a_fold"/>
</dbReference>
<dbReference type="KEGG" id="tad:TRIADDRAFT_56472"/>
<keyword evidence="9 11" id="KW-0030">Aminoacyl-tRNA synthetase</keyword>
<dbReference type="PROSITE" id="PS50886">
    <property type="entry name" value="TRBD"/>
    <property type="match status" value="1"/>
</dbReference>
<dbReference type="Gene3D" id="2.40.50.140">
    <property type="entry name" value="Nucleic acid-binding proteins"/>
    <property type="match status" value="1"/>
</dbReference>
<evidence type="ECO:0000256" key="10">
    <source>
        <dbReference type="PROSITE-ProRule" id="PRU00209"/>
    </source>
</evidence>
<gene>
    <name evidence="13" type="ORF">TRIADDRAFT_56472</name>
</gene>
<evidence type="ECO:0000256" key="11">
    <source>
        <dbReference type="RuleBase" id="RU363036"/>
    </source>
</evidence>
<evidence type="ECO:0000256" key="7">
    <source>
        <dbReference type="ARBA" id="ARBA00022884"/>
    </source>
</evidence>
<dbReference type="eggNOG" id="KOG2144">
    <property type="taxonomic scope" value="Eukaryota"/>
</dbReference>
<dbReference type="GO" id="GO:0000049">
    <property type="term" value="F:tRNA binding"/>
    <property type="evidence" value="ECO:0007669"/>
    <property type="project" value="UniProtKB-UniRule"/>
</dbReference>
<evidence type="ECO:0000313" key="14">
    <source>
        <dbReference type="Proteomes" id="UP000009022"/>
    </source>
</evidence>
<evidence type="ECO:0000256" key="4">
    <source>
        <dbReference type="ARBA" id="ARBA00022598"/>
    </source>
</evidence>
<dbReference type="CDD" id="cd02799">
    <property type="entry name" value="tRNA_bind_EMAP-II_like"/>
    <property type="match status" value="1"/>
</dbReference>
<dbReference type="AlphaFoldDB" id="B3RY85"/>
<dbReference type="RefSeq" id="XP_002112883.1">
    <property type="nucleotide sequence ID" value="XM_002112847.1"/>
</dbReference>
<evidence type="ECO:0000313" key="13">
    <source>
        <dbReference type="EMBL" id="EDV24993.1"/>
    </source>
</evidence>
<dbReference type="GeneID" id="6753659"/>
<dbReference type="InterPro" id="IPR012340">
    <property type="entry name" value="NA-bd_OB-fold"/>
</dbReference>
<proteinExistence type="inferred from homology"/>
<keyword evidence="6 11" id="KW-0067">ATP-binding</keyword>
<dbReference type="GO" id="GO:0005524">
    <property type="term" value="F:ATP binding"/>
    <property type="evidence" value="ECO:0007669"/>
    <property type="project" value="UniProtKB-KW"/>
</dbReference>
<protein>
    <recommendedName>
        <fullName evidence="12">tRNA-binding domain-containing protein</fullName>
    </recommendedName>
</protein>
<dbReference type="PANTHER" id="PTHR11586">
    <property type="entry name" value="TRNA-AMINOACYLATION COFACTOR ARC1 FAMILY MEMBER"/>
    <property type="match status" value="1"/>
</dbReference>
<dbReference type="FunCoup" id="B3RY85">
    <property type="interactions" value="1506"/>
</dbReference>
<dbReference type="GO" id="GO:0004831">
    <property type="term" value="F:tyrosine-tRNA ligase activity"/>
    <property type="evidence" value="ECO:0000318"/>
    <property type="project" value="GO_Central"/>
</dbReference>
<dbReference type="eggNOG" id="KOG2241">
    <property type="taxonomic scope" value="Eukaryota"/>
</dbReference>
<dbReference type="Pfam" id="PF00579">
    <property type="entry name" value="tRNA-synt_1b"/>
    <property type="match status" value="2"/>
</dbReference>
<evidence type="ECO:0000256" key="3">
    <source>
        <dbReference type="ARBA" id="ARBA00022555"/>
    </source>
</evidence>
<dbReference type="EMBL" id="DS985245">
    <property type="protein sequence ID" value="EDV24993.1"/>
    <property type="molecule type" value="Genomic_DNA"/>
</dbReference>
<keyword evidence="7 10" id="KW-0694">RNA-binding</keyword>
<dbReference type="GO" id="GO:0006418">
    <property type="term" value="P:tRNA aminoacylation for protein translation"/>
    <property type="evidence" value="ECO:0007669"/>
    <property type="project" value="InterPro"/>
</dbReference>
<organism evidence="13 14">
    <name type="scientific">Trichoplax adhaerens</name>
    <name type="common">Trichoplax reptans</name>
    <dbReference type="NCBI Taxonomy" id="10228"/>
    <lineage>
        <taxon>Eukaryota</taxon>
        <taxon>Metazoa</taxon>
        <taxon>Placozoa</taxon>
        <taxon>Uniplacotomia</taxon>
        <taxon>Trichoplacea</taxon>
        <taxon>Trichoplacidae</taxon>
        <taxon>Trichoplax</taxon>
    </lineage>
</organism>
<name>B3RY85_TRIAD</name>
<dbReference type="Gene3D" id="3.40.50.620">
    <property type="entry name" value="HUPs"/>
    <property type="match status" value="1"/>
</dbReference>
<evidence type="ECO:0000256" key="6">
    <source>
        <dbReference type="ARBA" id="ARBA00022840"/>
    </source>
</evidence>
<keyword evidence="8 11" id="KW-0648">Protein biosynthesis</keyword>
<evidence type="ECO:0000256" key="2">
    <source>
        <dbReference type="ARBA" id="ARBA00022490"/>
    </source>
</evidence>